<feature type="binding site" evidence="6">
    <location>
        <position position="290"/>
    </location>
    <ligand>
        <name>Ca(2+)</name>
        <dbReference type="ChEBI" id="CHEBI:29108"/>
    </ligand>
</feature>
<evidence type="ECO:0000256" key="3">
    <source>
        <dbReference type="ARBA" id="ARBA00022801"/>
    </source>
</evidence>
<dbReference type="SUPFAM" id="SSF101887">
    <property type="entry name" value="Apyrase"/>
    <property type="match status" value="1"/>
</dbReference>
<dbReference type="GO" id="GO:0004382">
    <property type="term" value="F:GDP phosphatase activity"/>
    <property type="evidence" value="ECO:0007669"/>
    <property type="project" value="TreeGrafter"/>
</dbReference>
<accession>T0R199</accession>
<keyword evidence="9" id="KW-1185">Reference proteome</keyword>
<evidence type="ECO:0000256" key="2">
    <source>
        <dbReference type="ARBA" id="ARBA00022723"/>
    </source>
</evidence>
<dbReference type="PANTHER" id="PTHR13023:SF3">
    <property type="entry name" value="SOLUBLE CALCIUM-ACTIVATED NUCLEOTIDASE 1"/>
    <property type="match status" value="1"/>
</dbReference>
<evidence type="ECO:0000256" key="4">
    <source>
        <dbReference type="ARBA" id="ARBA00022837"/>
    </source>
</evidence>
<keyword evidence="7" id="KW-1133">Transmembrane helix</keyword>
<dbReference type="STRING" id="1156394.T0R199"/>
<feature type="binding site" evidence="6">
    <location>
        <position position="353"/>
    </location>
    <ligand>
        <name>Ca(2+)</name>
        <dbReference type="ChEBI" id="CHEBI:29108"/>
    </ligand>
</feature>
<evidence type="ECO:0000256" key="6">
    <source>
        <dbReference type="PIRSR" id="PIRSR609283-1"/>
    </source>
</evidence>
<evidence type="ECO:0000313" key="9">
    <source>
        <dbReference type="Proteomes" id="UP000030762"/>
    </source>
</evidence>
<gene>
    <name evidence="8" type="ORF">SDRG_16374</name>
</gene>
<evidence type="ECO:0000256" key="5">
    <source>
        <dbReference type="ARBA" id="ARBA00025738"/>
    </source>
</evidence>
<keyword evidence="4 6" id="KW-0106">Calcium</keyword>
<dbReference type="VEuPathDB" id="FungiDB:SDRG_16374"/>
<dbReference type="GO" id="GO:0030166">
    <property type="term" value="P:proteoglycan biosynthetic process"/>
    <property type="evidence" value="ECO:0007669"/>
    <property type="project" value="TreeGrafter"/>
</dbReference>
<proteinExistence type="inferred from homology"/>
<feature type="binding site" evidence="6">
    <location>
        <position position="407"/>
    </location>
    <ligand>
        <name>Ca(2+)</name>
        <dbReference type="ChEBI" id="CHEBI:29108"/>
    </ligand>
</feature>
<keyword evidence="3" id="KW-0378">Hydrolase</keyword>
<dbReference type="OMA" id="EDEHKGT"/>
<evidence type="ECO:0000256" key="7">
    <source>
        <dbReference type="SAM" id="Phobius"/>
    </source>
</evidence>
<dbReference type="eggNOG" id="KOG4494">
    <property type="taxonomic scope" value="Eukaryota"/>
</dbReference>
<dbReference type="GeneID" id="19957101"/>
<organism evidence="8 9">
    <name type="scientific">Saprolegnia diclina (strain VS20)</name>
    <dbReference type="NCBI Taxonomy" id="1156394"/>
    <lineage>
        <taxon>Eukaryota</taxon>
        <taxon>Sar</taxon>
        <taxon>Stramenopiles</taxon>
        <taxon>Oomycota</taxon>
        <taxon>Saprolegniomycetes</taxon>
        <taxon>Saprolegniales</taxon>
        <taxon>Saprolegniaceae</taxon>
        <taxon>Saprolegnia</taxon>
    </lineage>
</organism>
<dbReference type="Pfam" id="PF06079">
    <property type="entry name" value="Apyrase"/>
    <property type="match status" value="1"/>
</dbReference>
<dbReference type="GO" id="GO:0005509">
    <property type="term" value="F:calcium ion binding"/>
    <property type="evidence" value="ECO:0007669"/>
    <property type="project" value="InterPro"/>
</dbReference>
<feature type="binding site" evidence="6">
    <location>
        <position position="168"/>
    </location>
    <ligand>
        <name>Ca(2+)</name>
        <dbReference type="ChEBI" id="CHEBI:29108"/>
    </ligand>
</feature>
<evidence type="ECO:0008006" key="10">
    <source>
        <dbReference type="Google" id="ProtNLM"/>
    </source>
</evidence>
<dbReference type="PANTHER" id="PTHR13023">
    <property type="entry name" value="APYRASE"/>
    <property type="match status" value="1"/>
</dbReference>
<dbReference type="RefSeq" id="XP_008620803.1">
    <property type="nucleotide sequence ID" value="XM_008622581.1"/>
</dbReference>
<protein>
    <recommendedName>
        <fullName evidence="10">Soluble calcium-activated nucleotidase 1</fullName>
    </recommendedName>
</protein>
<evidence type="ECO:0000256" key="1">
    <source>
        <dbReference type="ARBA" id="ARBA00001913"/>
    </source>
</evidence>
<keyword evidence="2 6" id="KW-0479">Metal-binding</keyword>
<dbReference type="InterPro" id="IPR036258">
    <property type="entry name" value="Apyrase_sf"/>
</dbReference>
<name>T0R199_SAPDV</name>
<dbReference type="Gene3D" id="2.120.10.100">
    <property type="entry name" value="Apyrase"/>
    <property type="match status" value="1"/>
</dbReference>
<dbReference type="InterPro" id="IPR009283">
    <property type="entry name" value="Apyrase"/>
</dbReference>
<dbReference type="AlphaFoldDB" id="T0R199"/>
<feature type="binding site" evidence="6">
    <location>
        <position position="222"/>
    </location>
    <ligand>
        <name>Ca(2+)</name>
        <dbReference type="ChEBI" id="CHEBI:29108"/>
    </ligand>
</feature>
<comment type="cofactor">
    <cofactor evidence="1 6">
        <name>Ca(2+)</name>
        <dbReference type="ChEBI" id="CHEBI:29108"/>
    </cofactor>
</comment>
<keyword evidence="7" id="KW-0812">Transmembrane</keyword>
<dbReference type="OrthoDB" id="25028at2759"/>
<dbReference type="Proteomes" id="UP000030762">
    <property type="component" value="Unassembled WGS sequence"/>
</dbReference>
<feature type="transmembrane region" description="Helical" evidence="7">
    <location>
        <begin position="42"/>
        <end position="66"/>
    </location>
</feature>
<sequence>MLPILGFGSSQKRKPSYDAEAAWKTTPVPASMHWYDRTTVRYALLAMLGLALFLSVATTVPSAIAASSSHFRRPSYTPSPPLIDYKHLPTSFEFGMVADLDKQSRVKGDAKPRFESIFQRAILKRHVDGSEGSLSTGELAASYSVMFRDSETFSTTLNEAGRGFELSELAWFQGRLHSFDDRTGIIFRLEHFGLNDPAPMAAVPTHIIMEGNGATDKGQKHEWATVKNGELYVGSIGKEFTSDGEIVHENNMWVAIVGLNGAVRHEDWSHRFAKVRAKLGCAYPGYVIHEAIEWSPVHGKWFLLPRRVSSEPYDDVADEKRGANVMVIASEDFEELSVVYIGDGVVARERGFSSFKFVPGTKDSVIIALKSMENEALQLQGAYVTVFDVQGNVLMQETPLPGQSKFEGLAFLYDY</sequence>
<comment type="similarity">
    <text evidence="5">Belongs to the apyrase family.</text>
</comment>
<dbReference type="InParanoid" id="T0R199"/>
<feature type="binding site" evidence="6">
    <location>
        <position position="167"/>
    </location>
    <ligand>
        <name>Ca(2+)</name>
        <dbReference type="ChEBI" id="CHEBI:29108"/>
    </ligand>
</feature>
<dbReference type="EMBL" id="JH767256">
    <property type="protein sequence ID" value="EQC25778.1"/>
    <property type="molecule type" value="Genomic_DNA"/>
</dbReference>
<evidence type="ECO:0000313" key="8">
    <source>
        <dbReference type="EMBL" id="EQC25778.1"/>
    </source>
</evidence>
<dbReference type="GO" id="GO:0045134">
    <property type="term" value="F:UDP phosphatase activity"/>
    <property type="evidence" value="ECO:0007669"/>
    <property type="project" value="TreeGrafter"/>
</dbReference>
<reference evidence="8 9" key="1">
    <citation type="submission" date="2012-04" db="EMBL/GenBank/DDBJ databases">
        <title>The Genome Sequence of Saprolegnia declina VS20.</title>
        <authorList>
            <consortium name="The Broad Institute Genome Sequencing Platform"/>
            <person name="Russ C."/>
            <person name="Nusbaum C."/>
            <person name="Tyler B."/>
            <person name="van West P."/>
            <person name="Dieguez-Uribeondo J."/>
            <person name="de Bruijn I."/>
            <person name="Tripathy S."/>
            <person name="Jiang R."/>
            <person name="Young S.K."/>
            <person name="Zeng Q."/>
            <person name="Gargeya S."/>
            <person name="Fitzgerald M."/>
            <person name="Haas B."/>
            <person name="Abouelleil A."/>
            <person name="Alvarado L."/>
            <person name="Arachchi H.M."/>
            <person name="Berlin A."/>
            <person name="Chapman S.B."/>
            <person name="Goldberg J."/>
            <person name="Griggs A."/>
            <person name="Gujja S."/>
            <person name="Hansen M."/>
            <person name="Howarth C."/>
            <person name="Imamovic A."/>
            <person name="Larimer J."/>
            <person name="McCowen C."/>
            <person name="Montmayeur A."/>
            <person name="Murphy C."/>
            <person name="Neiman D."/>
            <person name="Pearson M."/>
            <person name="Priest M."/>
            <person name="Roberts A."/>
            <person name="Saif S."/>
            <person name="Shea T."/>
            <person name="Sisk P."/>
            <person name="Sykes S."/>
            <person name="Wortman J."/>
            <person name="Nusbaum C."/>
            <person name="Birren B."/>
        </authorList>
    </citation>
    <scope>NUCLEOTIDE SEQUENCE [LARGE SCALE GENOMIC DNA]</scope>
    <source>
        <strain evidence="8 9">VS20</strain>
    </source>
</reference>
<keyword evidence="7" id="KW-0472">Membrane</keyword>